<accession>A0ABT5BTW8</accession>
<protein>
    <submittedName>
        <fullName evidence="1">DUF5819 family protein</fullName>
    </submittedName>
</protein>
<dbReference type="InterPro" id="IPR043857">
    <property type="entry name" value="DUF5819"/>
</dbReference>
<organism evidence="1 2">
    <name type="scientific">Sorangium atrum</name>
    <dbReference type="NCBI Taxonomy" id="2995308"/>
    <lineage>
        <taxon>Bacteria</taxon>
        <taxon>Pseudomonadati</taxon>
        <taxon>Myxococcota</taxon>
        <taxon>Polyangia</taxon>
        <taxon>Polyangiales</taxon>
        <taxon>Polyangiaceae</taxon>
        <taxon>Sorangium</taxon>
    </lineage>
</organism>
<evidence type="ECO:0000313" key="1">
    <source>
        <dbReference type="EMBL" id="MDC0677604.1"/>
    </source>
</evidence>
<dbReference type="Proteomes" id="UP001217485">
    <property type="component" value="Unassembled WGS sequence"/>
</dbReference>
<keyword evidence="2" id="KW-1185">Reference proteome</keyword>
<proteinExistence type="predicted"/>
<evidence type="ECO:0000313" key="2">
    <source>
        <dbReference type="Proteomes" id="UP001217485"/>
    </source>
</evidence>
<dbReference type="Pfam" id="PF19136">
    <property type="entry name" value="DUF5819"/>
    <property type="match status" value="1"/>
</dbReference>
<comment type="caution">
    <text evidence="1">The sequence shown here is derived from an EMBL/GenBank/DDBJ whole genome shotgun (WGS) entry which is preliminary data.</text>
</comment>
<dbReference type="RefSeq" id="WP_272094359.1">
    <property type="nucleotide sequence ID" value="NZ_JAQNDK010000001.1"/>
</dbReference>
<name>A0ABT5BTW8_9BACT</name>
<dbReference type="EMBL" id="JAQNDK010000001">
    <property type="protein sequence ID" value="MDC0677604.1"/>
    <property type="molecule type" value="Genomic_DNA"/>
</dbReference>
<sequence>MRRLLRVLSTSAPALLAAALCFHFAMTVAYLTPQNPLQLRFARLISGYMNPFLQQNWHLFAPDPITDTRFVMVACRLREPDGSTTETGWTDITTPYWESHLENRLGPATRIGRSVTGAARMIYTVDPTSLQMAKKLDQQRARAQAGGGGAEAADAQVVDMLRDQVKKEQDAGFQLGKTVLERAGSAHCDSLFGPNRTAAVRLRLAVLKFPRFSRRDLPDAKGELSYYDFDWAPYQPVAPLEAATEDRRQTPVALRAAAVEER</sequence>
<gene>
    <name evidence="1" type="ORF">POL72_07595</name>
</gene>
<reference evidence="1 2" key="1">
    <citation type="submission" date="2023-01" db="EMBL/GenBank/DDBJ databases">
        <title>Minimal conservation of predation-associated metabolite biosynthetic gene clusters underscores biosynthetic potential of Myxococcota including descriptions for ten novel species: Archangium lansinium sp. nov., Myxococcus landrumus sp. nov., Nannocystis bai.</title>
        <authorList>
            <person name="Ahearne A."/>
            <person name="Stevens C."/>
            <person name="Dowd S."/>
        </authorList>
    </citation>
    <scope>NUCLEOTIDE SEQUENCE [LARGE SCALE GENOMIC DNA]</scope>
    <source>
        <strain evidence="1 2">WIWO2</strain>
    </source>
</reference>